<evidence type="ECO:0000256" key="5">
    <source>
        <dbReference type="ARBA" id="ARBA00022679"/>
    </source>
</evidence>
<accession>A0A1F6PGH1</accession>
<evidence type="ECO:0000259" key="9">
    <source>
        <dbReference type="Pfam" id="PF00551"/>
    </source>
</evidence>
<comment type="function">
    <text evidence="1 8">Attaches a formyl group to the free amino group of methionyl-tRNA(fMet). The formyl group appears to play a dual role in the initiator identity of N-formylmethionyl-tRNA by promoting its recognition by IF2 and preventing the misappropriation of this tRNA by the elongation apparatus.</text>
</comment>
<dbReference type="PANTHER" id="PTHR11138">
    <property type="entry name" value="METHIONYL-TRNA FORMYLTRANSFERASE"/>
    <property type="match status" value="1"/>
</dbReference>
<keyword evidence="5 8" id="KW-0808">Transferase</keyword>
<dbReference type="SUPFAM" id="SSF53328">
    <property type="entry name" value="Formyltransferase"/>
    <property type="match status" value="1"/>
</dbReference>
<dbReference type="InterPro" id="IPR011034">
    <property type="entry name" value="Formyl_transferase-like_C_sf"/>
</dbReference>
<protein>
    <recommendedName>
        <fullName evidence="4 8">Methionyl-tRNA formyltransferase</fullName>
        <ecNumber evidence="3 8">2.1.2.9</ecNumber>
    </recommendedName>
</protein>
<dbReference type="InterPro" id="IPR001555">
    <property type="entry name" value="GART_AS"/>
</dbReference>
<dbReference type="GO" id="GO:0004479">
    <property type="term" value="F:methionyl-tRNA formyltransferase activity"/>
    <property type="evidence" value="ECO:0007669"/>
    <property type="project" value="UniProtKB-UniRule"/>
</dbReference>
<dbReference type="STRING" id="1798709.A2538_05065"/>
<dbReference type="InterPro" id="IPR037022">
    <property type="entry name" value="Formyl_trans_C_sf"/>
</dbReference>
<dbReference type="Proteomes" id="UP000178254">
    <property type="component" value="Unassembled WGS sequence"/>
</dbReference>
<dbReference type="InterPro" id="IPR044135">
    <property type="entry name" value="Met-tRNA-FMT_C"/>
</dbReference>
<dbReference type="Pfam" id="PF02911">
    <property type="entry name" value="Formyl_trans_C"/>
    <property type="match status" value="1"/>
</dbReference>
<gene>
    <name evidence="8" type="primary">fmt</name>
    <name evidence="11" type="ORF">A2538_05065</name>
</gene>
<evidence type="ECO:0000313" key="12">
    <source>
        <dbReference type="Proteomes" id="UP000178254"/>
    </source>
</evidence>
<comment type="caution">
    <text evidence="11">The sequence shown here is derived from an EMBL/GenBank/DDBJ whole genome shotgun (WGS) entry which is preliminary data.</text>
</comment>
<keyword evidence="6 8" id="KW-0648">Protein biosynthesis</keyword>
<dbReference type="Gene3D" id="3.10.25.10">
    <property type="entry name" value="Formyl transferase, C-terminal domain"/>
    <property type="match status" value="1"/>
</dbReference>
<name>A0A1F6PGH1_9BACT</name>
<feature type="domain" description="Formyl transferase N-terminal" evidence="9">
    <location>
        <begin position="6"/>
        <end position="181"/>
    </location>
</feature>
<dbReference type="SUPFAM" id="SSF50486">
    <property type="entry name" value="FMT C-terminal domain-like"/>
    <property type="match status" value="1"/>
</dbReference>
<dbReference type="GO" id="GO:0005829">
    <property type="term" value="C:cytosol"/>
    <property type="evidence" value="ECO:0007669"/>
    <property type="project" value="TreeGrafter"/>
</dbReference>
<dbReference type="InterPro" id="IPR005793">
    <property type="entry name" value="Formyl_trans_C"/>
</dbReference>
<dbReference type="CDD" id="cd08646">
    <property type="entry name" value="FMT_core_Met-tRNA-FMT_N"/>
    <property type="match status" value="1"/>
</dbReference>
<evidence type="ECO:0000256" key="4">
    <source>
        <dbReference type="ARBA" id="ARBA00016014"/>
    </source>
</evidence>
<organism evidence="11 12">
    <name type="scientific">Candidatus Magasanikbacteria bacterium RIFOXYD2_FULL_41_14</name>
    <dbReference type="NCBI Taxonomy" id="1798709"/>
    <lineage>
        <taxon>Bacteria</taxon>
        <taxon>Candidatus Magasanikiibacteriota</taxon>
    </lineage>
</organism>
<dbReference type="InterPro" id="IPR041711">
    <property type="entry name" value="Met-tRNA-FMT_N"/>
</dbReference>
<evidence type="ECO:0000256" key="6">
    <source>
        <dbReference type="ARBA" id="ARBA00022917"/>
    </source>
</evidence>
<dbReference type="AlphaFoldDB" id="A0A1F6PGH1"/>
<comment type="catalytic activity">
    <reaction evidence="7 8">
        <text>L-methionyl-tRNA(fMet) + (6R)-10-formyltetrahydrofolate = N-formyl-L-methionyl-tRNA(fMet) + (6S)-5,6,7,8-tetrahydrofolate + H(+)</text>
        <dbReference type="Rhea" id="RHEA:24380"/>
        <dbReference type="Rhea" id="RHEA-COMP:9952"/>
        <dbReference type="Rhea" id="RHEA-COMP:9953"/>
        <dbReference type="ChEBI" id="CHEBI:15378"/>
        <dbReference type="ChEBI" id="CHEBI:57453"/>
        <dbReference type="ChEBI" id="CHEBI:78530"/>
        <dbReference type="ChEBI" id="CHEBI:78844"/>
        <dbReference type="ChEBI" id="CHEBI:195366"/>
        <dbReference type="EC" id="2.1.2.9"/>
    </reaction>
</comment>
<dbReference type="Pfam" id="PF00551">
    <property type="entry name" value="Formyl_trans_N"/>
    <property type="match status" value="1"/>
</dbReference>
<dbReference type="PROSITE" id="PS00373">
    <property type="entry name" value="GART"/>
    <property type="match status" value="1"/>
</dbReference>
<dbReference type="InterPro" id="IPR002376">
    <property type="entry name" value="Formyl_transf_N"/>
</dbReference>
<proteinExistence type="inferred from homology"/>
<dbReference type="NCBIfam" id="TIGR00460">
    <property type="entry name" value="fmt"/>
    <property type="match status" value="1"/>
</dbReference>
<dbReference type="Gene3D" id="3.40.50.170">
    <property type="entry name" value="Formyl transferase, N-terminal domain"/>
    <property type="match status" value="1"/>
</dbReference>
<feature type="binding site" evidence="8">
    <location>
        <begin position="111"/>
        <end position="114"/>
    </location>
    <ligand>
        <name>(6S)-5,6,7,8-tetrahydrofolate</name>
        <dbReference type="ChEBI" id="CHEBI:57453"/>
    </ligand>
</feature>
<evidence type="ECO:0000256" key="3">
    <source>
        <dbReference type="ARBA" id="ARBA00012261"/>
    </source>
</evidence>
<evidence type="ECO:0000256" key="7">
    <source>
        <dbReference type="ARBA" id="ARBA00048558"/>
    </source>
</evidence>
<feature type="domain" description="Formyl transferase C-terminal" evidence="10">
    <location>
        <begin position="207"/>
        <end position="299"/>
    </location>
</feature>
<dbReference type="CDD" id="cd08704">
    <property type="entry name" value="Met_tRNA_FMT_C"/>
    <property type="match status" value="1"/>
</dbReference>
<evidence type="ECO:0000313" key="11">
    <source>
        <dbReference type="EMBL" id="OGH95024.1"/>
    </source>
</evidence>
<evidence type="ECO:0000256" key="1">
    <source>
        <dbReference type="ARBA" id="ARBA00002606"/>
    </source>
</evidence>
<dbReference type="EC" id="2.1.2.9" evidence="3 8"/>
<dbReference type="InterPro" id="IPR005794">
    <property type="entry name" value="Fmt"/>
</dbReference>
<dbReference type="PANTHER" id="PTHR11138:SF5">
    <property type="entry name" value="METHIONYL-TRNA FORMYLTRANSFERASE, MITOCHONDRIAL"/>
    <property type="match status" value="1"/>
</dbReference>
<evidence type="ECO:0000256" key="8">
    <source>
        <dbReference type="HAMAP-Rule" id="MF_00182"/>
    </source>
</evidence>
<evidence type="ECO:0000259" key="10">
    <source>
        <dbReference type="Pfam" id="PF02911"/>
    </source>
</evidence>
<evidence type="ECO:0000256" key="2">
    <source>
        <dbReference type="ARBA" id="ARBA00010699"/>
    </source>
</evidence>
<comment type="similarity">
    <text evidence="2 8">Belongs to the Fmt family.</text>
</comment>
<sequence>MKTTTVFFGTEQFASEILQSLIDSDSFDIQMVVTQPDRPVGRKQEIEKSPVKLVAEKYNFPIKQPSSKTSLTNLQSEIINLKLNIVCQYGLIIPKEVLEAPELGSINVHPSLLPKYRGASPIQSAIINGETKTGVSIMLMDAKMDHGDILAQQEVNIDPDDTFEVLHNKLLEISKPLLVETLKKYLKNKTKPQVQNDNVATFCKIFTRADGQVDWKKSAQEIYNLYRGLTPWPGIWTTAEGIRLKLLKIAPTNSNGVPGQIIADKNQLLVGCGKNAIEILELQPEGKKPMTGIAFKNGHKDIIKLI</sequence>
<dbReference type="InterPro" id="IPR036477">
    <property type="entry name" value="Formyl_transf_N_sf"/>
</dbReference>
<dbReference type="EMBL" id="MFRE01000005">
    <property type="protein sequence ID" value="OGH95024.1"/>
    <property type="molecule type" value="Genomic_DNA"/>
</dbReference>
<reference evidence="11 12" key="1">
    <citation type="journal article" date="2016" name="Nat. Commun.">
        <title>Thousands of microbial genomes shed light on interconnected biogeochemical processes in an aquifer system.</title>
        <authorList>
            <person name="Anantharaman K."/>
            <person name="Brown C.T."/>
            <person name="Hug L.A."/>
            <person name="Sharon I."/>
            <person name="Castelle C.J."/>
            <person name="Probst A.J."/>
            <person name="Thomas B.C."/>
            <person name="Singh A."/>
            <person name="Wilkins M.J."/>
            <person name="Karaoz U."/>
            <person name="Brodie E.L."/>
            <person name="Williams K.H."/>
            <person name="Hubbard S.S."/>
            <person name="Banfield J.F."/>
        </authorList>
    </citation>
    <scope>NUCLEOTIDE SEQUENCE [LARGE SCALE GENOMIC DNA]</scope>
</reference>
<dbReference type="HAMAP" id="MF_00182">
    <property type="entry name" value="Formyl_trans"/>
    <property type="match status" value="1"/>
</dbReference>